<accession>A0A7W9YVJ1</accession>
<organism evidence="2 3">
    <name type="scientific">Pseudorhizobium flavum</name>
    <dbReference type="NCBI Taxonomy" id="1335061"/>
    <lineage>
        <taxon>Bacteria</taxon>
        <taxon>Pseudomonadati</taxon>
        <taxon>Pseudomonadota</taxon>
        <taxon>Alphaproteobacteria</taxon>
        <taxon>Hyphomicrobiales</taxon>
        <taxon>Rhizobiaceae</taxon>
        <taxon>Rhizobium/Agrobacterium group</taxon>
        <taxon>Pseudorhizobium</taxon>
    </lineage>
</organism>
<gene>
    <name evidence="2" type="ORF">HNQ75_001009</name>
</gene>
<evidence type="ECO:0000313" key="2">
    <source>
        <dbReference type="EMBL" id="MBB6179055.1"/>
    </source>
</evidence>
<dbReference type="AlphaFoldDB" id="A0A7W9YVJ1"/>
<evidence type="ECO:0000313" key="3">
    <source>
        <dbReference type="Proteomes" id="UP000535501"/>
    </source>
</evidence>
<evidence type="ECO:0000259" key="1">
    <source>
        <dbReference type="Pfam" id="PF11706"/>
    </source>
</evidence>
<dbReference type="InterPro" id="IPR010852">
    <property type="entry name" value="ABATE"/>
</dbReference>
<name>A0A7W9YVJ1_9HYPH</name>
<dbReference type="Proteomes" id="UP000535501">
    <property type="component" value="Unassembled WGS sequence"/>
</dbReference>
<dbReference type="Gene3D" id="1.10.3300.10">
    <property type="entry name" value="Jann2411-like domain"/>
    <property type="match status" value="1"/>
</dbReference>
<dbReference type="Pfam" id="PF11706">
    <property type="entry name" value="zf-CGNR"/>
    <property type="match status" value="1"/>
</dbReference>
<dbReference type="InterPro" id="IPR023286">
    <property type="entry name" value="ABATE_dom_sf"/>
</dbReference>
<dbReference type="EMBL" id="JACHEJ010000002">
    <property type="protein sequence ID" value="MBB6179055.1"/>
    <property type="molecule type" value="Genomic_DNA"/>
</dbReference>
<reference evidence="2 3" key="1">
    <citation type="submission" date="2020-08" db="EMBL/GenBank/DDBJ databases">
        <title>Genomic Encyclopedia of Type Strains, Phase IV (KMG-IV): sequencing the most valuable type-strain genomes for metagenomic binning, comparative biology and taxonomic classification.</title>
        <authorList>
            <person name="Goeker M."/>
        </authorList>
    </citation>
    <scope>NUCLEOTIDE SEQUENCE [LARGE SCALE GENOMIC DNA]</scope>
    <source>
        <strain evidence="2 3">DSM 102134</strain>
    </source>
</reference>
<feature type="domain" description="Zinc finger CGNR" evidence="1">
    <location>
        <begin position="134"/>
        <end position="175"/>
    </location>
</feature>
<comment type="caution">
    <text evidence="2">The sequence shown here is derived from an EMBL/GenBank/DDBJ whole genome shotgun (WGS) entry which is preliminary data.</text>
</comment>
<keyword evidence="3" id="KW-1185">Reference proteome</keyword>
<sequence>MIFTWTPHRFSGGSLALDVANSVILHSGLARRTDRFEVAEQMDAFSKAATQFSAERSLFGEIKPVAEPNRKDFLALREAIDAYFRRRVGGHDDRVLLADLLQACARMLKQSASEATLEAATARSALRLLAETERLKICGNCGWLFLDRSRNRSRTWCDMAVCGNRVKASRHYRRKKEAMP</sequence>
<dbReference type="InterPro" id="IPR021005">
    <property type="entry name" value="Znf_CGNR"/>
</dbReference>
<dbReference type="PANTHER" id="PTHR35525:SF3">
    <property type="entry name" value="BLL6575 PROTEIN"/>
    <property type="match status" value="1"/>
</dbReference>
<protein>
    <submittedName>
        <fullName evidence="2">Putative RNA-binding Zn ribbon-like protein</fullName>
    </submittedName>
</protein>
<proteinExistence type="predicted"/>
<dbReference type="SUPFAM" id="SSF160904">
    <property type="entry name" value="Jann2411-like"/>
    <property type="match status" value="1"/>
</dbReference>
<dbReference type="PANTHER" id="PTHR35525">
    <property type="entry name" value="BLL6575 PROTEIN"/>
    <property type="match status" value="1"/>
</dbReference>
<dbReference type="RefSeq" id="WP_077547077.1">
    <property type="nucleotide sequence ID" value="NZ_JACHEJ010000002.1"/>
</dbReference>